<evidence type="ECO:0000313" key="9">
    <source>
        <dbReference type="EMBL" id="KAF7358099.1"/>
    </source>
</evidence>
<dbReference type="EMBL" id="JACAZI010000006">
    <property type="protein sequence ID" value="KAF7358099.1"/>
    <property type="molecule type" value="Genomic_DNA"/>
</dbReference>
<comment type="subcellular location">
    <subcellularLocation>
        <location evidence="1">Membrane</location>
        <topology evidence="1">Multi-pass membrane protein</topology>
    </subcellularLocation>
</comment>
<dbReference type="OrthoDB" id="440755at2759"/>
<evidence type="ECO:0000256" key="2">
    <source>
        <dbReference type="ARBA" id="ARBA00022448"/>
    </source>
</evidence>
<feature type="transmembrane region" description="Helical" evidence="7">
    <location>
        <begin position="390"/>
        <end position="411"/>
    </location>
</feature>
<dbReference type="SUPFAM" id="SSF103473">
    <property type="entry name" value="MFS general substrate transporter"/>
    <property type="match status" value="1"/>
</dbReference>
<feature type="transmembrane region" description="Helical" evidence="7">
    <location>
        <begin position="470"/>
        <end position="489"/>
    </location>
</feature>
<evidence type="ECO:0000256" key="1">
    <source>
        <dbReference type="ARBA" id="ARBA00004141"/>
    </source>
</evidence>
<evidence type="ECO:0000256" key="4">
    <source>
        <dbReference type="ARBA" id="ARBA00022989"/>
    </source>
</evidence>
<proteinExistence type="predicted"/>
<organism evidence="9 10">
    <name type="scientific">Mycena venus</name>
    <dbReference type="NCBI Taxonomy" id="2733690"/>
    <lineage>
        <taxon>Eukaryota</taxon>
        <taxon>Fungi</taxon>
        <taxon>Dikarya</taxon>
        <taxon>Basidiomycota</taxon>
        <taxon>Agaricomycotina</taxon>
        <taxon>Agaricomycetes</taxon>
        <taxon>Agaricomycetidae</taxon>
        <taxon>Agaricales</taxon>
        <taxon>Marasmiineae</taxon>
        <taxon>Mycenaceae</taxon>
        <taxon>Mycena</taxon>
    </lineage>
</organism>
<dbReference type="GO" id="GO:0022857">
    <property type="term" value="F:transmembrane transporter activity"/>
    <property type="evidence" value="ECO:0007669"/>
    <property type="project" value="InterPro"/>
</dbReference>
<feature type="transmembrane region" description="Helical" evidence="7">
    <location>
        <begin position="262"/>
        <end position="279"/>
    </location>
</feature>
<feature type="region of interest" description="Disordered" evidence="6">
    <location>
        <begin position="1"/>
        <end position="23"/>
    </location>
</feature>
<feature type="transmembrane region" description="Helical" evidence="7">
    <location>
        <begin position="45"/>
        <end position="72"/>
    </location>
</feature>
<keyword evidence="3 7" id="KW-0812">Transmembrane</keyword>
<keyword evidence="2" id="KW-0813">Transport</keyword>
<feature type="transmembrane region" description="Helical" evidence="7">
    <location>
        <begin position="365"/>
        <end position="384"/>
    </location>
</feature>
<evidence type="ECO:0000256" key="3">
    <source>
        <dbReference type="ARBA" id="ARBA00022692"/>
    </source>
</evidence>
<dbReference type="Pfam" id="PF07690">
    <property type="entry name" value="MFS_1"/>
    <property type="match status" value="1"/>
</dbReference>
<evidence type="ECO:0000259" key="8">
    <source>
        <dbReference type="PROSITE" id="PS50850"/>
    </source>
</evidence>
<evidence type="ECO:0000313" key="10">
    <source>
        <dbReference type="Proteomes" id="UP000620124"/>
    </source>
</evidence>
<accession>A0A8H6YH05</accession>
<sequence>MPTTPTRVDLPGLSGLDANAEDASPPEVTTLALDVLEKQPKLKKILLLGILCLALFLDTFNNSSLFTAIPVISVELNIPNSESVWLPQRISVNICCLASYREHSGRVSDLYNPKWVFVSGAVSMGIFALINGAAGALTIPSAMHLIVHMYPDPSDQAKAVTAFGGMGAIGVVLGLIIGALFVSFASWPWVFFFSAMVSGVIGLSAILLIPKLSRTVAETRAQQVMRVRRLDLLGVFTFTVASILFIFSITSGSVDGWSSTHVIAPLILSFVLFITFFVWEARLSESYAAVPPKMWTYENFTVLILASFAPFMWWGSIFLLFSWLWEVVYQWSAINTAMHFLPIGLGMFPIIPLAAGLQSKLRLKWVILIGFVLICTGTVLLPFADSSENYWPFAFPGFLLGTAGASLIYTTTNIALLANTPKAVSGIVSAMFTCVLQMGAAIGAAILTSIQTSVQLSHGGPTSFSGRAAGLWFLFAFLCAMMVLLVVFMKDTVGPVTSPGKGLAVKMEISKNEV</sequence>
<reference evidence="9" key="1">
    <citation type="submission" date="2020-05" db="EMBL/GenBank/DDBJ databases">
        <title>Mycena genomes resolve the evolution of fungal bioluminescence.</title>
        <authorList>
            <person name="Tsai I.J."/>
        </authorList>
    </citation>
    <scope>NUCLEOTIDE SEQUENCE</scope>
    <source>
        <strain evidence="9">CCC161011</strain>
    </source>
</reference>
<feature type="transmembrane region" description="Helical" evidence="7">
    <location>
        <begin position="189"/>
        <end position="209"/>
    </location>
</feature>
<evidence type="ECO:0000256" key="7">
    <source>
        <dbReference type="SAM" id="Phobius"/>
    </source>
</evidence>
<keyword evidence="5 7" id="KW-0472">Membrane</keyword>
<dbReference type="InterPro" id="IPR020846">
    <property type="entry name" value="MFS_dom"/>
</dbReference>
<feature type="domain" description="Major facilitator superfamily (MFS) profile" evidence="8">
    <location>
        <begin position="1"/>
        <end position="494"/>
    </location>
</feature>
<protein>
    <submittedName>
        <fullName evidence="9">MFS general substrate transporter</fullName>
    </submittedName>
</protein>
<dbReference type="PROSITE" id="PS50850">
    <property type="entry name" value="MFS"/>
    <property type="match status" value="1"/>
</dbReference>
<comment type="caution">
    <text evidence="9">The sequence shown here is derived from an EMBL/GenBank/DDBJ whole genome shotgun (WGS) entry which is preliminary data.</text>
</comment>
<dbReference type="PANTHER" id="PTHR42718">
    <property type="entry name" value="MAJOR FACILITATOR SUPERFAMILY MULTIDRUG TRANSPORTER MFSC"/>
    <property type="match status" value="1"/>
</dbReference>
<gene>
    <name evidence="9" type="ORF">MVEN_00857900</name>
</gene>
<dbReference type="AlphaFoldDB" id="A0A8H6YH05"/>
<keyword evidence="10" id="KW-1185">Reference proteome</keyword>
<dbReference type="InterPro" id="IPR036259">
    <property type="entry name" value="MFS_trans_sf"/>
</dbReference>
<dbReference type="Gene3D" id="1.20.1250.20">
    <property type="entry name" value="MFS general substrate transporter like domains"/>
    <property type="match status" value="2"/>
</dbReference>
<feature type="transmembrane region" description="Helical" evidence="7">
    <location>
        <begin position="337"/>
        <end position="358"/>
    </location>
</feature>
<name>A0A8H6YH05_9AGAR</name>
<feature type="transmembrane region" description="Helical" evidence="7">
    <location>
        <begin position="423"/>
        <end position="450"/>
    </location>
</feature>
<feature type="transmembrane region" description="Helical" evidence="7">
    <location>
        <begin position="160"/>
        <end position="183"/>
    </location>
</feature>
<dbReference type="GO" id="GO:0016020">
    <property type="term" value="C:membrane"/>
    <property type="evidence" value="ECO:0007669"/>
    <property type="project" value="UniProtKB-SubCell"/>
</dbReference>
<evidence type="ECO:0000256" key="5">
    <source>
        <dbReference type="ARBA" id="ARBA00023136"/>
    </source>
</evidence>
<dbReference type="Proteomes" id="UP000620124">
    <property type="component" value="Unassembled WGS sequence"/>
</dbReference>
<evidence type="ECO:0000256" key="6">
    <source>
        <dbReference type="SAM" id="MobiDB-lite"/>
    </source>
</evidence>
<feature type="transmembrane region" description="Helical" evidence="7">
    <location>
        <begin position="115"/>
        <end position="139"/>
    </location>
</feature>
<keyword evidence="4 7" id="KW-1133">Transmembrane helix</keyword>
<dbReference type="InterPro" id="IPR011701">
    <property type="entry name" value="MFS"/>
</dbReference>
<feature type="transmembrane region" description="Helical" evidence="7">
    <location>
        <begin position="300"/>
        <end position="325"/>
    </location>
</feature>
<dbReference type="PANTHER" id="PTHR42718:SF9">
    <property type="entry name" value="MAJOR FACILITATOR SUPERFAMILY MULTIDRUG TRANSPORTER MFSC"/>
    <property type="match status" value="1"/>
</dbReference>
<feature type="transmembrane region" description="Helical" evidence="7">
    <location>
        <begin position="230"/>
        <end position="250"/>
    </location>
</feature>